<dbReference type="PANTHER" id="PTHR46928:SF1">
    <property type="entry name" value="MESENCHYME-SPECIFIC CELL SURFACE GLYCOPROTEIN"/>
    <property type="match status" value="1"/>
</dbReference>
<dbReference type="InterPro" id="IPR015943">
    <property type="entry name" value="WD40/YVTN_repeat-like_dom_sf"/>
</dbReference>
<proteinExistence type="predicted"/>
<dbReference type="PROSITE" id="PS00330">
    <property type="entry name" value="HEMOLYSIN_CALCIUM"/>
    <property type="match status" value="4"/>
</dbReference>
<feature type="compositionally biased region" description="Basic and acidic residues" evidence="1">
    <location>
        <begin position="546"/>
        <end position="559"/>
    </location>
</feature>
<dbReference type="InterPro" id="IPR011049">
    <property type="entry name" value="Serralysin-like_metalloprot_C"/>
</dbReference>
<dbReference type="SUPFAM" id="SSF51120">
    <property type="entry name" value="beta-Roll"/>
    <property type="match status" value="1"/>
</dbReference>
<protein>
    <recommendedName>
        <fullName evidence="2">Choice-of-anchor I domain-containing protein</fullName>
    </recommendedName>
</protein>
<dbReference type="KEGG" id="mpro:BJP34_27020"/>
<organism evidence="3 4">
    <name type="scientific">Moorena producens PAL-8-15-08-1</name>
    <dbReference type="NCBI Taxonomy" id="1458985"/>
    <lineage>
        <taxon>Bacteria</taxon>
        <taxon>Bacillati</taxon>
        <taxon>Cyanobacteriota</taxon>
        <taxon>Cyanophyceae</taxon>
        <taxon>Coleofasciculales</taxon>
        <taxon>Coleofasciculaceae</taxon>
        <taxon>Moorena</taxon>
    </lineage>
</organism>
<feature type="compositionally biased region" description="Basic and acidic residues" evidence="1">
    <location>
        <begin position="590"/>
        <end position="612"/>
    </location>
</feature>
<dbReference type="PANTHER" id="PTHR46928">
    <property type="entry name" value="MESENCHYME-SPECIFIC CELL SURFACE GLYCOPROTEIN"/>
    <property type="match status" value="1"/>
</dbReference>
<dbReference type="InterPro" id="IPR001343">
    <property type="entry name" value="Hemolysn_Ca-bd"/>
</dbReference>
<dbReference type="Proteomes" id="UP000177870">
    <property type="component" value="Chromosome"/>
</dbReference>
<evidence type="ECO:0000313" key="3">
    <source>
        <dbReference type="EMBL" id="AOX02606.1"/>
    </source>
</evidence>
<dbReference type="RefSeq" id="WP_070395008.1">
    <property type="nucleotide sequence ID" value="NZ_CP017599.1"/>
</dbReference>
<evidence type="ECO:0000313" key="4">
    <source>
        <dbReference type="Proteomes" id="UP000177870"/>
    </source>
</evidence>
<dbReference type="GO" id="GO:0005615">
    <property type="term" value="C:extracellular space"/>
    <property type="evidence" value="ECO:0007669"/>
    <property type="project" value="InterPro"/>
</dbReference>
<dbReference type="Gene3D" id="2.130.10.10">
    <property type="entry name" value="YVTN repeat-like/Quinoprotein amine dehydrogenase"/>
    <property type="match status" value="1"/>
</dbReference>
<dbReference type="Pfam" id="PF22494">
    <property type="entry name" value="choice_anch_I"/>
    <property type="match status" value="1"/>
</dbReference>
<dbReference type="InterPro" id="IPR018511">
    <property type="entry name" value="Hemolysin-typ_Ca-bd_CS"/>
</dbReference>
<evidence type="ECO:0000259" key="2">
    <source>
        <dbReference type="Pfam" id="PF22494"/>
    </source>
</evidence>
<dbReference type="Gene3D" id="2.150.10.10">
    <property type="entry name" value="Serralysin-like metalloprotease, C-terminal"/>
    <property type="match status" value="2"/>
</dbReference>
<dbReference type="InterPro" id="IPR011045">
    <property type="entry name" value="N2O_reductase_N"/>
</dbReference>
<dbReference type="AlphaFoldDB" id="A0A1D8TYT8"/>
<reference evidence="4" key="1">
    <citation type="submission" date="2016-10" db="EMBL/GenBank/DDBJ databases">
        <title>Comparative genomics uncovers the prolific and rare metabolic potential of the cyanobacterial genus Moorea.</title>
        <authorList>
            <person name="Leao T."/>
            <person name="Castelao G."/>
            <person name="Korobeynikov A."/>
            <person name="Monroe E.A."/>
            <person name="Podell S."/>
            <person name="Glukhov E."/>
            <person name="Allen E."/>
            <person name="Gerwick W.H."/>
            <person name="Gerwick L."/>
        </authorList>
    </citation>
    <scope>NUCLEOTIDE SEQUENCE [LARGE SCALE GENOMIC DNA]</scope>
    <source>
        <strain evidence="4">PAL-8-15-08-1</strain>
    </source>
</reference>
<dbReference type="PRINTS" id="PR00313">
    <property type="entry name" value="CABNDNGRPT"/>
</dbReference>
<feature type="region of interest" description="Disordered" evidence="1">
    <location>
        <begin position="381"/>
        <end position="405"/>
    </location>
</feature>
<dbReference type="GO" id="GO:0005509">
    <property type="term" value="F:calcium ion binding"/>
    <property type="evidence" value="ECO:0007669"/>
    <property type="project" value="InterPro"/>
</dbReference>
<name>A0A1D8TYT8_9CYAN</name>
<accession>A0A1D8TYT8</accession>
<dbReference type="EMBL" id="CP017599">
    <property type="protein sequence ID" value="AOX02606.1"/>
    <property type="molecule type" value="Genomic_DNA"/>
</dbReference>
<dbReference type="SUPFAM" id="SSF50974">
    <property type="entry name" value="Nitrous oxide reductase, N-terminal domain"/>
    <property type="match status" value="1"/>
</dbReference>
<dbReference type="STRING" id="1458985.BJP34_27020"/>
<dbReference type="OrthoDB" id="9768561at2"/>
<dbReference type="InterPro" id="IPR052956">
    <property type="entry name" value="Mesenchyme-surface_protein"/>
</dbReference>
<sequence length="724" mass="77164">MTNYIKLSTISTFETGIFDDGAAEIPAYDTSSQRLFVVNGANNAIDVLNLSDPANPTKITEISLNDFGGGTNSVAVNNGIVAVAVEDENTQNPGQVVFFNTDGHFLNAVTVGALPDALTFTADGQKVLVANEGEPNNEFTVDPEGSVSIIDISGGVKQATVTNADFKAFNPQIEQLQDQGVRIFGPGATVAQDLEPEFITVSEDSQTAWITLQENNALAVLDINRGEITDILPLGFKDHSLPGNGFDASDQDDGINIQNWPVFGMFQPDAIASFQVDGKTFLITANEGDSRDFEGFSEEVLVGDLNLDPHAFPDAAELQQAENLGSLIVTNTLGDTDGDGDFDQLFAFGSRSFSIWDEYGNQVFDSGDDFEHITAEFLPDDFNSDNDANNSFDTRSNDRGPEPEGVVTGVIDGRTFAFIGLERIGGIMVYDVSDPTHPTFVQYINNRDFSGDAAAGTAGDLGPEGLTFISAEDSPNGRPLLVAANEVSGTTTIYEIDSILPDQSIVGDEGDNKLVGTEEDDIIKGLEGNDTIHGDRGDDLIQGNQGDDKLKGGRGHDDLDGGSGNDTIRGGRGHDNLDGGLDNDFLQGGRGDDILDGSHGDDTIKGGRHDDILDGGSGDDILNGGRGSDVMTGGEGNDHFIFKQNKSLLPGEFDVIKDFEVGVDKIEFQGWGNIDPQEWLNSVIYDGRITNTEDGTLFQANDAGKVLIEGVSVEQLSASDFSFT</sequence>
<evidence type="ECO:0000256" key="1">
    <source>
        <dbReference type="SAM" id="MobiDB-lite"/>
    </source>
</evidence>
<feature type="compositionally biased region" description="Low complexity" evidence="1">
    <location>
        <begin position="578"/>
        <end position="587"/>
    </location>
</feature>
<dbReference type="Pfam" id="PF00353">
    <property type="entry name" value="HemolysinCabind"/>
    <property type="match status" value="2"/>
</dbReference>
<dbReference type="InterPro" id="IPR055188">
    <property type="entry name" value="Choice_anch_I"/>
</dbReference>
<feature type="compositionally biased region" description="Basic and acidic residues" evidence="1">
    <location>
        <begin position="530"/>
        <end position="539"/>
    </location>
</feature>
<feature type="domain" description="Choice-of-anchor I" evidence="2">
    <location>
        <begin position="20"/>
        <end position="496"/>
    </location>
</feature>
<gene>
    <name evidence="3" type="ORF">BJP34_27020</name>
</gene>
<dbReference type="SUPFAM" id="SSF63825">
    <property type="entry name" value="YWTD domain"/>
    <property type="match status" value="1"/>
</dbReference>
<feature type="region of interest" description="Disordered" evidence="1">
    <location>
        <begin position="526"/>
        <end position="619"/>
    </location>
</feature>
<dbReference type="NCBIfam" id="NF038117">
    <property type="entry name" value="choice_anch_I"/>
    <property type="match status" value="1"/>
</dbReference>